<dbReference type="PANTHER" id="PTHR12110:SF21">
    <property type="entry name" value="XYLOSE ISOMERASE-LIKE TIM BARREL DOMAIN-CONTAINING PROTEIN"/>
    <property type="match status" value="1"/>
</dbReference>
<dbReference type="InterPro" id="IPR013022">
    <property type="entry name" value="Xyl_isomerase-like_TIM-brl"/>
</dbReference>
<dbReference type="Gene3D" id="3.20.20.150">
    <property type="entry name" value="Divalent-metal-dependent TIM barrel enzymes"/>
    <property type="match status" value="1"/>
</dbReference>
<dbReference type="Pfam" id="PF01261">
    <property type="entry name" value="AP_endonuc_2"/>
    <property type="match status" value="1"/>
</dbReference>
<dbReference type="STRING" id="1499967.U27_00787"/>
<name>A0A081C8I4_VECG1</name>
<dbReference type="eggNOG" id="COG1082">
    <property type="taxonomic scope" value="Bacteria"/>
</dbReference>
<dbReference type="AlphaFoldDB" id="A0A081C8I4"/>
<dbReference type="SUPFAM" id="SSF51658">
    <property type="entry name" value="Xylose isomerase-like"/>
    <property type="match status" value="1"/>
</dbReference>
<evidence type="ECO:0000313" key="3">
    <source>
        <dbReference type="Proteomes" id="UP000030661"/>
    </source>
</evidence>
<organism evidence="2">
    <name type="scientific">Vecturithrix granuli</name>
    <dbReference type="NCBI Taxonomy" id="1499967"/>
    <lineage>
        <taxon>Bacteria</taxon>
        <taxon>Candidatus Moduliflexota</taxon>
        <taxon>Candidatus Vecturitrichia</taxon>
        <taxon>Candidatus Vecturitrichales</taxon>
        <taxon>Candidatus Vecturitrichaceae</taxon>
        <taxon>Candidatus Vecturithrix</taxon>
    </lineage>
</organism>
<keyword evidence="3" id="KW-1185">Reference proteome</keyword>
<evidence type="ECO:0000259" key="1">
    <source>
        <dbReference type="Pfam" id="PF01261"/>
    </source>
</evidence>
<dbReference type="HOGENOM" id="CLU_1060325_0_0_0"/>
<sequence length="262" mass="29766">MIMKFGMSTWNFLMAYGEQADLDRIVENIRAAHFGLELWLDWHVCPELIERKNWDHLKTICSNQVSLSLHSRLLSFFDLQIIREEIELCRFLEGDLLVVHPRSLGIETGTLDYAPAIELSEHALERAVTIVEYAAEKGVCLALENGPFMVLKRMRDRIRAEGLERNLGICLDTGHANVHRAQAPSLLKQFFAEFRADLLHLHISDNHGAVDEHILPGAGNIDWSVVIPQLVNLTLKGQILFELNTAEDPIVTGKIARDFLLR</sequence>
<reference evidence="2" key="1">
    <citation type="journal article" date="2015" name="PeerJ">
        <title>First genomic representation of candidate bacterial phylum KSB3 points to enhanced environmental sensing as a trigger of wastewater bulking.</title>
        <authorList>
            <person name="Sekiguchi Y."/>
            <person name="Ohashi A."/>
            <person name="Parks D.H."/>
            <person name="Yamauchi T."/>
            <person name="Tyson G.W."/>
            <person name="Hugenholtz P."/>
        </authorList>
    </citation>
    <scope>NUCLEOTIDE SEQUENCE [LARGE SCALE GENOMIC DNA]</scope>
</reference>
<dbReference type="PANTHER" id="PTHR12110">
    <property type="entry name" value="HYDROXYPYRUVATE ISOMERASE"/>
    <property type="match status" value="1"/>
</dbReference>
<feature type="domain" description="Xylose isomerase-like TIM barrel" evidence="1">
    <location>
        <begin position="79"/>
        <end position="247"/>
    </location>
</feature>
<dbReference type="Proteomes" id="UP000030661">
    <property type="component" value="Unassembled WGS sequence"/>
</dbReference>
<gene>
    <name evidence="2" type="ORF">U27_00787</name>
</gene>
<accession>A0A081C8I4</accession>
<evidence type="ECO:0000313" key="2">
    <source>
        <dbReference type="EMBL" id="GAK60889.1"/>
    </source>
</evidence>
<dbReference type="InterPro" id="IPR036237">
    <property type="entry name" value="Xyl_isomerase-like_sf"/>
</dbReference>
<proteinExistence type="predicted"/>
<protein>
    <recommendedName>
        <fullName evidence="1">Xylose isomerase-like TIM barrel domain-containing protein</fullName>
    </recommendedName>
</protein>
<dbReference type="EMBL" id="DF820475">
    <property type="protein sequence ID" value="GAK60889.1"/>
    <property type="molecule type" value="Genomic_DNA"/>
</dbReference>
<dbReference type="InterPro" id="IPR050312">
    <property type="entry name" value="IolE/XylAMocC-like"/>
</dbReference>